<name>A0A6C0B1T4_9ZZZZ</name>
<dbReference type="AlphaFoldDB" id="A0A6C0B1T4"/>
<evidence type="ECO:0000313" key="1">
    <source>
        <dbReference type="EMBL" id="QHS85764.1"/>
    </source>
</evidence>
<proteinExistence type="predicted"/>
<organism evidence="1">
    <name type="scientific">viral metagenome</name>
    <dbReference type="NCBI Taxonomy" id="1070528"/>
    <lineage>
        <taxon>unclassified sequences</taxon>
        <taxon>metagenomes</taxon>
        <taxon>organismal metagenomes</taxon>
    </lineage>
</organism>
<dbReference type="EMBL" id="MN739048">
    <property type="protein sequence ID" value="QHS85764.1"/>
    <property type="molecule type" value="Genomic_DNA"/>
</dbReference>
<protein>
    <submittedName>
        <fullName evidence="1">Uncharacterized protein</fullName>
    </submittedName>
</protein>
<sequence length="96" mass="11478">MLVKRQEPSSSRPIDDYKTELFWCSDGWVYDTFTKTRRRYKTDGNLFNIEEEPTTRTSFSDVQYHEIVFVTVYQTNPRIWEEEGDGWCDSFCVVAE</sequence>
<accession>A0A6C0B1T4</accession>
<reference evidence="1" key="1">
    <citation type="journal article" date="2020" name="Nature">
        <title>Giant virus diversity and host interactions through global metagenomics.</title>
        <authorList>
            <person name="Schulz F."/>
            <person name="Roux S."/>
            <person name="Paez-Espino D."/>
            <person name="Jungbluth S."/>
            <person name="Walsh D.A."/>
            <person name="Denef V.J."/>
            <person name="McMahon K.D."/>
            <person name="Konstantinidis K.T."/>
            <person name="Eloe-Fadrosh E.A."/>
            <person name="Kyrpides N.C."/>
            <person name="Woyke T."/>
        </authorList>
    </citation>
    <scope>NUCLEOTIDE SEQUENCE</scope>
    <source>
        <strain evidence="1">GVMAG-M-3300009185-36</strain>
    </source>
</reference>